<dbReference type="Proteomes" id="UP000000639">
    <property type="component" value="Chromosome"/>
</dbReference>
<evidence type="ECO:0000256" key="1">
    <source>
        <dbReference type="SAM" id="Phobius"/>
    </source>
</evidence>
<organism evidence="2 3">
    <name type="scientific">Psychromonas ingrahamii (strain DSM 17664 / CCUG 51855 / 37)</name>
    <dbReference type="NCBI Taxonomy" id="357804"/>
    <lineage>
        <taxon>Bacteria</taxon>
        <taxon>Pseudomonadati</taxon>
        <taxon>Pseudomonadota</taxon>
        <taxon>Gammaproteobacteria</taxon>
        <taxon>Alteromonadales</taxon>
        <taxon>Psychromonadaceae</taxon>
        <taxon>Psychromonas</taxon>
    </lineage>
</organism>
<dbReference type="eggNOG" id="ENOG503406E">
    <property type="taxonomic scope" value="Bacteria"/>
</dbReference>
<dbReference type="RefSeq" id="WP_011770633.1">
    <property type="nucleotide sequence ID" value="NC_008709.1"/>
</dbReference>
<evidence type="ECO:0000313" key="2">
    <source>
        <dbReference type="EMBL" id="ABM04073.1"/>
    </source>
</evidence>
<dbReference type="KEGG" id="pin:Ping_2333"/>
<keyword evidence="3" id="KW-1185">Reference proteome</keyword>
<gene>
    <name evidence="2" type="ordered locus">Ping_2333</name>
</gene>
<feature type="transmembrane region" description="Helical" evidence="1">
    <location>
        <begin position="141"/>
        <end position="162"/>
    </location>
</feature>
<dbReference type="HOGENOM" id="CLU_1493182_0_0_6"/>
<feature type="transmembrane region" description="Helical" evidence="1">
    <location>
        <begin position="112"/>
        <end position="129"/>
    </location>
</feature>
<feature type="transmembrane region" description="Helical" evidence="1">
    <location>
        <begin position="74"/>
        <end position="92"/>
    </location>
</feature>
<keyword evidence="1" id="KW-1133">Transmembrane helix</keyword>
<feature type="transmembrane region" description="Helical" evidence="1">
    <location>
        <begin position="43"/>
        <end position="62"/>
    </location>
</feature>
<dbReference type="OrthoDB" id="9801221at2"/>
<protein>
    <submittedName>
        <fullName evidence="2">Uncharacterized protein</fullName>
    </submittedName>
</protein>
<reference evidence="2 3" key="1">
    <citation type="submission" date="2007-01" db="EMBL/GenBank/DDBJ databases">
        <title>Complete sequence of Psychromonas ingrahamii 37.</title>
        <authorList>
            <consortium name="US DOE Joint Genome Institute"/>
            <person name="Copeland A."/>
            <person name="Lucas S."/>
            <person name="Lapidus A."/>
            <person name="Barry K."/>
            <person name="Detter J.C."/>
            <person name="Glavina del Rio T."/>
            <person name="Hammon N."/>
            <person name="Israni S."/>
            <person name="Dalin E."/>
            <person name="Tice H."/>
            <person name="Pitluck S."/>
            <person name="Thompson L.S."/>
            <person name="Brettin T."/>
            <person name="Bruce D."/>
            <person name="Han C."/>
            <person name="Tapia R."/>
            <person name="Schmutz J."/>
            <person name="Larimer F."/>
            <person name="Land M."/>
            <person name="Hauser L."/>
            <person name="Kyrpides N."/>
            <person name="Ivanova N."/>
            <person name="Staley J."/>
            <person name="Richardson P."/>
        </authorList>
    </citation>
    <scope>NUCLEOTIDE SEQUENCE [LARGE SCALE GENOMIC DNA]</scope>
    <source>
        <strain evidence="2 3">37</strain>
    </source>
</reference>
<dbReference type="AlphaFoldDB" id="A1SX58"/>
<evidence type="ECO:0000313" key="3">
    <source>
        <dbReference type="Proteomes" id="UP000000639"/>
    </source>
</evidence>
<keyword evidence="1" id="KW-0812">Transmembrane</keyword>
<sequence>MSDKMKNCPFCGEVIFKRATKCKHCAANIDTGISNTSKPVTDYGLLLLGLPVVTTFLIWFWISGLNLLQSPGGKMSLLILLTVLGTAIITAMEASKVGMKSDIKKGSYSPTAWFFIISLIWIIGYPVYLYKRKNYGLSNRLIMGGIIAVIFVSSWGIMNLAIDSQKEKFRGDLEQVQQQLNSLVNFFIIS</sequence>
<keyword evidence="1" id="KW-0472">Membrane</keyword>
<name>A1SX58_PSYIN</name>
<accession>A1SX58</accession>
<proteinExistence type="predicted"/>
<dbReference type="EMBL" id="CP000510">
    <property type="protein sequence ID" value="ABM04073.1"/>
    <property type="molecule type" value="Genomic_DNA"/>
</dbReference>